<dbReference type="EMBL" id="RWKW01000015">
    <property type="protein sequence ID" value="RST87591.1"/>
    <property type="molecule type" value="Genomic_DNA"/>
</dbReference>
<dbReference type="RefSeq" id="WP_126698372.1">
    <property type="nucleotide sequence ID" value="NZ_RWKW01000015.1"/>
</dbReference>
<keyword evidence="2" id="KW-1003">Cell membrane</keyword>
<dbReference type="AlphaFoldDB" id="A0A3S0A2V2"/>
<evidence type="ECO:0000256" key="2">
    <source>
        <dbReference type="ARBA" id="ARBA00022475"/>
    </source>
</evidence>
<dbReference type="PANTHER" id="PTHR43370:SF2">
    <property type="entry name" value="ABC TRANSPORTER PERMEASE PROTEIN"/>
    <property type="match status" value="1"/>
</dbReference>
<feature type="transmembrane region" description="Helical" evidence="6">
    <location>
        <begin position="6"/>
        <end position="26"/>
    </location>
</feature>
<keyword evidence="3 6" id="KW-0812">Transmembrane</keyword>
<dbReference type="Pfam" id="PF02653">
    <property type="entry name" value="BPD_transp_2"/>
    <property type="match status" value="1"/>
</dbReference>
<feature type="transmembrane region" description="Helical" evidence="6">
    <location>
        <begin position="60"/>
        <end position="83"/>
    </location>
</feature>
<feature type="transmembrane region" description="Helical" evidence="6">
    <location>
        <begin position="212"/>
        <end position="233"/>
    </location>
</feature>
<accession>A0A3S0A2V2</accession>
<keyword evidence="8" id="KW-1185">Reference proteome</keyword>
<evidence type="ECO:0000256" key="6">
    <source>
        <dbReference type="SAM" id="Phobius"/>
    </source>
</evidence>
<gene>
    <name evidence="7" type="ORF">EJC49_05030</name>
</gene>
<organism evidence="7 8">
    <name type="scientific">Aquibium carbonis</name>
    <dbReference type="NCBI Taxonomy" id="2495581"/>
    <lineage>
        <taxon>Bacteria</taxon>
        <taxon>Pseudomonadati</taxon>
        <taxon>Pseudomonadota</taxon>
        <taxon>Alphaproteobacteria</taxon>
        <taxon>Hyphomicrobiales</taxon>
        <taxon>Phyllobacteriaceae</taxon>
        <taxon>Aquibium</taxon>
    </lineage>
</organism>
<dbReference type="GO" id="GO:0005886">
    <property type="term" value="C:plasma membrane"/>
    <property type="evidence" value="ECO:0007669"/>
    <property type="project" value="UniProtKB-SubCell"/>
</dbReference>
<dbReference type="OrthoDB" id="9792579at2"/>
<comment type="caution">
    <text evidence="7">The sequence shown here is derived from an EMBL/GenBank/DDBJ whole genome shotgun (WGS) entry which is preliminary data.</text>
</comment>
<evidence type="ECO:0000256" key="5">
    <source>
        <dbReference type="ARBA" id="ARBA00023136"/>
    </source>
</evidence>
<evidence type="ECO:0000256" key="4">
    <source>
        <dbReference type="ARBA" id="ARBA00022989"/>
    </source>
</evidence>
<feature type="transmembrane region" description="Helical" evidence="6">
    <location>
        <begin position="264"/>
        <end position="283"/>
    </location>
</feature>
<evidence type="ECO:0000256" key="3">
    <source>
        <dbReference type="ARBA" id="ARBA00022692"/>
    </source>
</evidence>
<feature type="transmembrane region" description="Helical" evidence="6">
    <location>
        <begin position="186"/>
        <end position="206"/>
    </location>
</feature>
<protein>
    <submittedName>
        <fullName evidence="7">ABC transporter permease</fullName>
    </submittedName>
</protein>
<keyword evidence="5 6" id="KW-0472">Membrane</keyword>
<feature type="transmembrane region" description="Helical" evidence="6">
    <location>
        <begin position="90"/>
        <end position="111"/>
    </location>
</feature>
<feature type="transmembrane region" description="Helical" evidence="6">
    <location>
        <begin position="131"/>
        <end position="158"/>
    </location>
</feature>
<feature type="transmembrane region" description="Helical" evidence="6">
    <location>
        <begin position="33"/>
        <end position="54"/>
    </location>
</feature>
<name>A0A3S0A2V2_9HYPH</name>
<dbReference type="Proteomes" id="UP000278398">
    <property type="component" value="Unassembled WGS sequence"/>
</dbReference>
<sequence>MDFLVGWIAIVPSYATPLLLASLGLIVCERAGILNLGAEGLMAVGAMTGAIAVLSGADPWAALAAGAAAGIALAFLFGIATVVMRADHTLSGLAVVAVGLGLTGVIGRPYMQKTFPGIASFGEMFGIDRSSALGRIVAVQDPVTLAMPFLVVLLWWWLMRSGSGLRLRAVGENPAAADVAGIDVQVAQFGAVLVSGLLCGLAGAYLCVATSHVWVEGMIAARGWVAVALVIFARWNPARALAGAIVFGSADALVPRLQAIGADIPVYLAMMLPYLLTLLVLVASSMAGRASGEPSFLGRIYLRQDKH</sequence>
<comment type="subcellular location">
    <subcellularLocation>
        <location evidence="1">Cell membrane</location>
        <topology evidence="1">Multi-pass membrane protein</topology>
    </subcellularLocation>
</comment>
<evidence type="ECO:0000313" key="7">
    <source>
        <dbReference type="EMBL" id="RST87591.1"/>
    </source>
</evidence>
<dbReference type="InterPro" id="IPR001851">
    <property type="entry name" value="ABC_transp_permease"/>
</dbReference>
<evidence type="ECO:0000256" key="1">
    <source>
        <dbReference type="ARBA" id="ARBA00004651"/>
    </source>
</evidence>
<keyword evidence="4 6" id="KW-1133">Transmembrane helix</keyword>
<dbReference type="CDD" id="cd06580">
    <property type="entry name" value="TM_PBP1_transp_TpRbsC_like"/>
    <property type="match status" value="1"/>
</dbReference>
<proteinExistence type="predicted"/>
<dbReference type="GO" id="GO:0022857">
    <property type="term" value="F:transmembrane transporter activity"/>
    <property type="evidence" value="ECO:0007669"/>
    <property type="project" value="InterPro"/>
</dbReference>
<dbReference type="PANTHER" id="PTHR43370">
    <property type="entry name" value="SUGAR ABC TRANSPORTER INTEGRAL MEMBRANE PROTEIN-RELATED"/>
    <property type="match status" value="1"/>
</dbReference>
<evidence type="ECO:0000313" key="8">
    <source>
        <dbReference type="Proteomes" id="UP000278398"/>
    </source>
</evidence>
<reference evidence="7 8" key="1">
    <citation type="submission" date="2018-12" db="EMBL/GenBank/DDBJ databases">
        <title>Mesorhizobium carbonis sp. nov., isolated from coal mine water.</title>
        <authorList>
            <person name="Xin W."/>
            <person name="Xu Z."/>
            <person name="Xiang F."/>
            <person name="Zhang J."/>
            <person name="Xi L."/>
            <person name="Liu J."/>
        </authorList>
    </citation>
    <scope>NUCLEOTIDE SEQUENCE [LARGE SCALE GENOMIC DNA]</scope>
    <source>
        <strain evidence="7 8">B2.3</strain>
    </source>
</reference>